<name>A0A8J3VSP4_9ACTN</name>
<evidence type="ECO:0000256" key="1">
    <source>
        <dbReference type="ARBA" id="ARBA00023015"/>
    </source>
</evidence>
<dbReference type="PANTHER" id="PTHR43132:SF8">
    <property type="entry name" value="HTH-TYPE TRANSCRIPTIONAL REGULATOR KMTR"/>
    <property type="match status" value="1"/>
</dbReference>
<dbReference type="SMART" id="SM00418">
    <property type="entry name" value="HTH_ARSR"/>
    <property type="match status" value="1"/>
</dbReference>
<sequence>MLRIHFTPEDLVRVRVAPTYGPLVEAMFGFRALRTGGFGAVPELWRRRVIRGQPHWAAPLSEVLGPESAFDIFTLLGRASTAAEGLESVAAMSRHRLGTEIEATVRWRERRRLDAKRWPSAWVNTVAADVAPGRILAPLIEACHDAVVAPYWGHIRRQLALEVAARTQLTAANGIEALFRSLHPTVRWHSPALELPSHPGPPADVHLNGRGIELVATVFLSTVEGPFWNAGDPSAPAVLFYPAVPCPADAATIFTADTEATASGGGGDGPLAELMGRTRAAALAAIAGGCTTSALARRVGISKAGASQHASVLRRSGLVTTVRNGSSVVHELTPLGRSLLAGSDPRPLPIQGD</sequence>
<dbReference type="CDD" id="cd00090">
    <property type="entry name" value="HTH_ARSR"/>
    <property type="match status" value="1"/>
</dbReference>
<keyword evidence="3" id="KW-0804">Transcription</keyword>
<keyword evidence="2" id="KW-0238">DNA-binding</keyword>
<dbReference type="GO" id="GO:0003700">
    <property type="term" value="F:DNA-binding transcription factor activity"/>
    <property type="evidence" value="ECO:0007669"/>
    <property type="project" value="InterPro"/>
</dbReference>
<dbReference type="RefSeq" id="WP_203920401.1">
    <property type="nucleotide sequence ID" value="NZ_BONZ01000047.1"/>
</dbReference>
<dbReference type="PANTHER" id="PTHR43132">
    <property type="entry name" value="ARSENICAL RESISTANCE OPERON REPRESSOR ARSR-RELATED"/>
    <property type="match status" value="1"/>
</dbReference>
<dbReference type="SUPFAM" id="SSF46785">
    <property type="entry name" value="Winged helix' DNA-binding domain"/>
    <property type="match status" value="1"/>
</dbReference>
<dbReference type="InterPro" id="IPR051011">
    <property type="entry name" value="Metal_resp_trans_reg"/>
</dbReference>
<keyword evidence="6" id="KW-1185">Reference proteome</keyword>
<dbReference type="EMBL" id="BONZ01000047">
    <property type="protein sequence ID" value="GIH16826.1"/>
    <property type="molecule type" value="Genomic_DNA"/>
</dbReference>
<evidence type="ECO:0000256" key="3">
    <source>
        <dbReference type="ARBA" id="ARBA00023163"/>
    </source>
</evidence>
<dbReference type="Pfam" id="PF12840">
    <property type="entry name" value="HTH_20"/>
    <property type="match status" value="1"/>
</dbReference>
<proteinExistence type="predicted"/>
<gene>
    <name evidence="5" type="ORF">Raf01_49980</name>
</gene>
<dbReference type="InterPro" id="IPR036390">
    <property type="entry name" value="WH_DNA-bd_sf"/>
</dbReference>
<dbReference type="GO" id="GO:0003677">
    <property type="term" value="F:DNA binding"/>
    <property type="evidence" value="ECO:0007669"/>
    <property type="project" value="UniProtKB-KW"/>
</dbReference>
<accession>A0A8J3VSP4</accession>
<dbReference type="AlphaFoldDB" id="A0A8J3VSP4"/>
<dbReference type="InterPro" id="IPR036388">
    <property type="entry name" value="WH-like_DNA-bd_sf"/>
</dbReference>
<evidence type="ECO:0000313" key="5">
    <source>
        <dbReference type="EMBL" id="GIH16826.1"/>
    </source>
</evidence>
<evidence type="ECO:0000313" key="6">
    <source>
        <dbReference type="Proteomes" id="UP000642748"/>
    </source>
</evidence>
<protein>
    <submittedName>
        <fullName evidence="5">Transcriptional regulator</fullName>
    </submittedName>
</protein>
<evidence type="ECO:0000259" key="4">
    <source>
        <dbReference type="SMART" id="SM00418"/>
    </source>
</evidence>
<keyword evidence="1" id="KW-0805">Transcription regulation</keyword>
<dbReference type="InterPro" id="IPR011991">
    <property type="entry name" value="ArsR-like_HTH"/>
</dbReference>
<comment type="caution">
    <text evidence="5">The sequence shown here is derived from an EMBL/GenBank/DDBJ whole genome shotgun (WGS) entry which is preliminary data.</text>
</comment>
<dbReference type="Proteomes" id="UP000642748">
    <property type="component" value="Unassembled WGS sequence"/>
</dbReference>
<organism evidence="5 6">
    <name type="scientific">Rugosimonospora africana</name>
    <dbReference type="NCBI Taxonomy" id="556532"/>
    <lineage>
        <taxon>Bacteria</taxon>
        <taxon>Bacillati</taxon>
        <taxon>Actinomycetota</taxon>
        <taxon>Actinomycetes</taxon>
        <taxon>Micromonosporales</taxon>
        <taxon>Micromonosporaceae</taxon>
        <taxon>Rugosimonospora</taxon>
    </lineage>
</organism>
<feature type="domain" description="HTH arsR-type" evidence="4">
    <location>
        <begin position="273"/>
        <end position="344"/>
    </location>
</feature>
<reference evidence="5" key="1">
    <citation type="submission" date="2021-01" db="EMBL/GenBank/DDBJ databases">
        <title>Whole genome shotgun sequence of Rugosimonospora africana NBRC 104875.</title>
        <authorList>
            <person name="Komaki H."/>
            <person name="Tamura T."/>
        </authorList>
    </citation>
    <scope>NUCLEOTIDE SEQUENCE</scope>
    <source>
        <strain evidence="5">NBRC 104875</strain>
    </source>
</reference>
<evidence type="ECO:0000256" key="2">
    <source>
        <dbReference type="ARBA" id="ARBA00023125"/>
    </source>
</evidence>
<dbReference type="InterPro" id="IPR001845">
    <property type="entry name" value="HTH_ArsR_DNA-bd_dom"/>
</dbReference>
<dbReference type="Gene3D" id="1.10.10.10">
    <property type="entry name" value="Winged helix-like DNA-binding domain superfamily/Winged helix DNA-binding domain"/>
    <property type="match status" value="1"/>
</dbReference>